<organism evidence="1 2">
    <name type="scientific">Dreissena polymorpha</name>
    <name type="common">Zebra mussel</name>
    <name type="synonym">Mytilus polymorpha</name>
    <dbReference type="NCBI Taxonomy" id="45954"/>
    <lineage>
        <taxon>Eukaryota</taxon>
        <taxon>Metazoa</taxon>
        <taxon>Spiralia</taxon>
        <taxon>Lophotrochozoa</taxon>
        <taxon>Mollusca</taxon>
        <taxon>Bivalvia</taxon>
        <taxon>Autobranchia</taxon>
        <taxon>Heteroconchia</taxon>
        <taxon>Euheterodonta</taxon>
        <taxon>Imparidentia</taxon>
        <taxon>Neoheterodontei</taxon>
        <taxon>Myida</taxon>
        <taxon>Dreissenoidea</taxon>
        <taxon>Dreissenidae</taxon>
        <taxon>Dreissena</taxon>
    </lineage>
</organism>
<name>A0A9D4GST3_DREPO</name>
<accession>A0A9D4GST3</accession>
<dbReference type="AlphaFoldDB" id="A0A9D4GST3"/>
<dbReference type="Proteomes" id="UP000828390">
    <property type="component" value="Unassembled WGS sequence"/>
</dbReference>
<keyword evidence="2" id="KW-1185">Reference proteome</keyword>
<dbReference type="EMBL" id="JAIWYP010000005">
    <property type="protein sequence ID" value="KAH3820860.1"/>
    <property type="molecule type" value="Genomic_DNA"/>
</dbReference>
<proteinExistence type="predicted"/>
<reference evidence="1" key="1">
    <citation type="journal article" date="2019" name="bioRxiv">
        <title>The Genome of the Zebra Mussel, Dreissena polymorpha: A Resource for Invasive Species Research.</title>
        <authorList>
            <person name="McCartney M.A."/>
            <person name="Auch B."/>
            <person name="Kono T."/>
            <person name="Mallez S."/>
            <person name="Zhang Y."/>
            <person name="Obille A."/>
            <person name="Becker A."/>
            <person name="Abrahante J.E."/>
            <person name="Garbe J."/>
            <person name="Badalamenti J.P."/>
            <person name="Herman A."/>
            <person name="Mangelson H."/>
            <person name="Liachko I."/>
            <person name="Sullivan S."/>
            <person name="Sone E.D."/>
            <person name="Koren S."/>
            <person name="Silverstein K.A.T."/>
            <person name="Beckman K.B."/>
            <person name="Gohl D.M."/>
        </authorList>
    </citation>
    <scope>NUCLEOTIDE SEQUENCE</scope>
    <source>
        <strain evidence="1">Duluth1</strain>
        <tissue evidence="1">Whole animal</tissue>
    </source>
</reference>
<protein>
    <submittedName>
        <fullName evidence="1">Uncharacterized protein</fullName>
    </submittedName>
</protein>
<evidence type="ECO:0000313" key="2">
    <source>
        <dbReference type="Proteomes" id="UP000828390"/>
    </source>
</evidence>
<sequence>MNPRSSPCWCCGRHSYDTARRSCSTFPRKYEYDEDGRRYHLDDNGMACYYQHKNNSHGKVMHNGVDGSSEVLTIFVLNVYILDLKTFDHLT</sequence>
<gene>
    <name evidence="1" type="ORF">DPMN_122609</name>
</gene>
<comment type="caution">
    <text evidence="1">The sequence shown here is derived from an EMBL/GenBank/DDBJ whole genome shotgun (WGS) entry which is preliminary data.</text>
</comment>
<reference evidence="1" key="2">
    <citation type="submission" date="2020-11" db="EMBL/GenBank/DDBJ databases">
        <authorList>
            <person name="McCartney M.A."/>
            <person name="Auch B."/>
            <person name="Kono T."/>
            <person name="Mallez S."/>
            <person name="Becker A."/>
            <person name="Gohl D.M."/>
            <person name="Silverstein K.A.T."/>
            <person name="Koren S."/>
            <person name="Bechman K.B."/>
            <person name="Herman A."/>
            <person name="Abrahante J.E."/>
            <person name="Garbe J."/>
        </authorList>
    </citation>
    <scope>NUCLEOTIDE SEQUENCE</scope>
    <source>
        <strain evidence="1">Duluth1</strain>
        <tissue evidence="1">Whole animal</tissue>
    </source>
</reference>
<evidence type="ECO:0000313" key="1">
    <source>
        <dbReference type="EMBL" id="KAH3820860.1"/>
    </source>
</evidence>